<gene>
    <name evidence="2" type="ORF">GO014_12115</name>
</gene>
<accession>A0A7X3FS38</accession>
<name>A0A7X3FS38_9HYPH</name>
<evidence type="ECO:0000313" key="3">
    <source>
        <dbReference type="Proteomes" id="UP000438106"/>
    </source>
</evidence>
<feature type="domain" description="RlpA-like protein double-psi beta-barrel" evidence="1">
    <location>
        <begin position="11"/>
        <end position="55"/>
    </location>
</feature>
<dbReference type="PANTHER" id="PTHR34183">
    <property type="entry name" value="ENDOLYTIC PEPTIDOGLYCAN TRANSGLYCOSYLASE RLPA"/>
    <property type="match status" value="1"/>
</dbReference>
<comment type="caution">
    <text evidence="2">The sequence shown here is derived from an EMBL/GenBank/DDBJ whole genome shotgun (WGS) entry which is preliminary data.</text>
</comment>
<sequence>MPPGHFSPEINSNGKSIVVRINDRGPYVGKRVIDLPRSAAGALDMIGPGTADVTIEVLT</sequence>
<evidence type="ECO:0000313" key="2">
    <source>
        <dbReference type="EMBL" id="MVS99768.1"/>
    </source>
</evidence>
<dbReference type="InterPro" id="IPR009009">
    <property type="entry name" value="RlpA-like_DPBB"/>
</dbReference>
<dbReference type="EMBL" id="WQRF01000003">
    <property type="protein sequence ID" value="MVS99768.1"/>
    <property type="molecule type" value="Genomic_DNA"/>
</dbReference>
<dbReference type="Pfam" id="PF03330">
    <property type="entry name" value="DPBB_1"/>
    <property type="match status" value="1"/>
</dbReference>
<protein>
    <recommendedName>
        <fullName evidence="1">RlpA-like protein double-psi beta-barrel domain-containing protein</fullName>
    </recommendedName>
</protein>
<dbReference type="InterPro" id="IPR036908">
    <property type="entry name" value="RlpA-like_sf"/>
</dbReference>
<proteinExistence type="predicted"/>
<dbReference type="Proteomes" id="UP000438106">
    <property type="component" value="Unassembled WGS sequence"/>
</dbReference>
<dbReference type="PANTHER" id="PTHR34183:SF1">
    <property type="entry name" value="ENDOLYTIC PEPTIDOGLYCAN TRANSGLYCOSYLASE RLPA"/>
    <property type="match status" value="1"/>
</dbReference>
<dbReference type="SUPFAM" id="SSF50685">
    <property type="entry name" value="Barwin-like endoglucanases"/>
    <property type="match status" value="1"/>
</dbReference>
<organism evidence="2 3">
    <name type="scientific">Devosia marina</name>
    <dbReference type="NCBI Taxonomy" id="2683198"/>
    <lineage>
        <taxon>Bacteria</taxon>
        <taxon>Pseudomonadati</taxon>
        <taxon>Pseudomonadota</taxon>
        <taxon>Alphaproteobacteria</taxon>
        <taxon>Hyphomicrobiales</taxon>
        <taxon>Devosiaceae</taxon>
        <taxon>Devosia</taxon>
    </lineage>
</organism>
<dbReference type="Gene3D" id="2.40.40.10">
    <property type="entry name" value="RlpA-like domain"/>
    <property type="match status" value="1"/>
</dbReference>
<dbReference type="AlphaFoldDB" id="A0A7X3FS38"/>
<reference evidence="2 3" key="1">
    <citation type="submission" date="2019-12" db="EMBL/GenBank/DDBJ databases">
        <title>Devosia maris sp. nov., isolated from the deep seawater.</title>
        <authorList>
            <person name="Liu Y."/>
        </authorList>
    </citation>
    <scope>NUCLEOTIDE SEQUENCE [LARGE SCALE GENOMIC DNA]</scope>
    <source>
        <strain evidence="2 3">L53-10-65</strain>
    </source>
</reference>
<evidence type="ECO:0000259" key="1">
    <source>
        <dbReference type="Pfam" id="PF03330"/>
    </source>
</evidence>
<dbReference type="CDD" id="cd22268">
    <property type="entry name" value="DPBB_RlpA-like"/>
    <property type="match status" value="1"/>
</dbReference>
<keyword evidence="3" id="KW-1185">Reference proteome</keyword>